<proteinExistence type="predicted"/>
<feature type="region of interest" description="Disordered" evidence="1">
    <location>
        <begin position="18"/>
        <end position="63"/>
    </location>
</feature>
<keyword evidence="3" id="KW-1185">Reference proteome</keyword>
<dbReference type="EMBL" id="CP141883">
    <property type="protein sequence ID" value="WRT65348.1"/>
    <property type="molecule type" value="Genomic_DNA"/>
</dbReference>
<organism evidence="2 3">
    <name type="scientific">Kwoniella shivajii</name>
    <dbReference type="NCBI Taxonomy" id="564305"/>
    <lineage>
        <taxon>Eukaryota</taxon>
        <taxon>Fungi</taxon>
        <taxon>Dikarya</taxon>
        <taxon>Basidiomycota</taxon>
        <taxon>Agaricomycotina</taxon>
        <taxon>Tremellomycetes</taxon>
        <taxon>Tremellales</taxon>
        <taxon>Cryptococcaceae</taxon>
        <taxon>Kwoniella</taxon>
    </lineage>
</organism>
<accession>A0ABZ1CUB2</accession>
<evidence type="ECO:0000313" key="2">
    <source>
        <dbReference type="EMBL" id="WRT65348.1"/>
    </source>
</evidence>
<evidence type="ECO:0000256" key="1">
    <source>
        <dbReference type="SAM" id="MobiDB-lite"/>
    </source>
</evidence>
<dbReference type="RefSeq" id="XP_062790088.1">
    <property type="nucleotide sequence ID" value="XM_062934037.1"/>
</dbReference>
<feature type="compositionally biased region" description="Low complexity" evidence="1">
    <location>
        <begin position="36"/>
        <end position="48"/>
    </location>
</feature>
<gene>
    <name evidence="2" type="ORF">IL334_002291</name>
</gene>
<dbReference type="Proteomes" id="UP001329825">
    <property type="component" value="Chromosome 3"/>
</dbReference>
<evidence type="ECO:0008006" key="4">
    <source>
        <dbReference type="Google" id="ProtNLM"/>
    </source>
</evidence>
<evidence type="ECO:0000313" key="3">
    <source>
        <dbReference type="Proteomes" id="UP001329825"/>
    </source>
</evidence>
<dbReference type="GeneID" id="87954422"/>
<reference evidence="2 3" key="1">
    <citation type="submission" date="2024-01" db="EMBL/GenBank/DDBJ databases">
        <title>Comparative genomics of Cryptococcus and Kwoniella reveals pathogenesis evolution and contrasting modes of karyotype evolution via chromosome fusion or intercentromeric recombination.</title>
        <authorList>
            <person name="Coelho M.A."/>
            <person name="David-Palma M."/>
            <person name="Shea T."/>
            <person name="Bowers K."/>
            <person name="McGinley-Smith S."/>
            <person name="Mohammad A.W."/>
            <person name="Gnirke A."/>
            <person name="Yurkov A.M."/>
            <person name="Nowrousian M."/>
            <person name="Sun S."/>
            <person name="Cuomo C.A."/>
            <person name="Heitman J."/>
        </authorList>
    </citation>
    <scope>NUCLEOTIDE SEQUENCE [LARGE SCALE GENOMIC DNA]</scope>
    <source>
        <strain evidence="2">CBS 11374</strain>
    </source>
</reference>
<feature type="compositionally biased region" description="Polar residues" evidence="1">
    <location>
        <begin position="20"/>
        <end position="35"/>
    </location>
</feature>
<name>A0ABZ1CUB2_9TREE</name>
<sequence>MSSPFPIPIPASSPFPFTLPNITPGPSNVGQGTIPSSSAQGMISQAQGQGQGQGQGPIFAPSPLSQLISSTQYNGTSGLTPSANVVSGSNLNVNLNSNGNVSGTSGIGAGMGIGMGMGVSPNFNSTPNAFGYSYGNVNGNGNGGNGGNGITPNTSALIAAVTSSSTNANTNSQLNIQSNSNGMNLAVGGKEGLIMGLDDLETNLSRLETVLSEIALLEERVFDTVHENGNGNEQGHSNYDNDENTLLNLHAEYNQTLLNLCTISQSSLIASLPVLPSNTTFLTTWDQAQVQAQGKNLHQTQTQIDSQTQVPQIETRDTTEMQLQLQLQNQPNSLIMNMDPTQPAEGNTQPSGIMSKYTIADLARWAEERASLEFSKKEALRSASKAVADILRGSGSGTGIGK</sequence>
<protein>
    <recommendedName>
        <fullName evidence="4">Nucleoporin NSP1-like C-terminal domain-containing protein</fullName>
    </recommendedName>
</protein>